<accession>A0A5J4YKJ0</accession>
<dbReference type="Proteomes" id="UP000324585">
    <property type="component" value="Unassembled WGS sequence"/>
</dbReference>
<keyword evidence="1" id="KW-0793">Thylakoid</keyword>
<evidence type="ECO:0000313" key="2">
    <source>
        <dbReference type="EMBL" id="KAA8491991.1"/>
    </source>
</evidence>
<reference evidence="3" key="1">
    <citation type="journal article" date="2019" name="Nat. Commun.">
        <title>Expansion of phycobilisome linker gene families in mesophilic red algae.</title>
        <authorList>
            <person name="Lee J."/>
            <person name="Kim D."/>
            <person name="Bhattacharya D."/>
            <person name="Yoon H.S."/>
        </authorList>
    </citation>
    <scope>NUCLEOTIDE SEQUENCE [LARGE SCALE GENOMIC DNA]</scope>
    <source>
        <strain evidence="3">CCMP 1328</strain>
    </source>
</reference>
<evidence type="ECO:0000313" key="3">
    <source>
        <dbReference type="Proteomes" id="UP000324585"/>
    </source>
</evidence>
<dbReference type="InterPro" id="IPR023222">
    <property type="entry name" value="PsbQ-like_dom_sf"/>
</dbReference>
<sequence length="213" mass="23006">MAGSRRGDAMLFVAAAPAADKVQVTGQWNEGVCVARDVRMGMETSQSSTTRRAFMQRAAMVALGGLGVVGASGGASSANAAATPVEPSMAERQRELSEHYRGAMDSFERLDDLRTMIDLALVDSLRASMRGPEYGNVRIDCYFLATKSPGVQKDKAMQSFRVLMTNFENLDQQAIKLGRGETSVDAAVMKNELDSLEKNFSSFLALIPKPQSL</sequence>
<comment type="caution">
    <text evidence="2">The sequence shown here is derived from an EMBL/GenBank/DDBJ whole genome shotgun (WGS) entry which is preliminary data.</text>
</comment>
<gene>
    <name evidence="2" type="ORF">FVE85_8473</name>
</gene>
<protein>
    <submittedName>
        <fullName evidence="2">Uncharacterized protein</fullName>
    </submittedName>
</protein>
<dbReference type="AlphaFoldDB" id="A0A5J4YKJ0"/>
<name>A0A5J4YKJ0_PORPP</name>
<keyword evidence="3" id="KW-1185">Reference proteome</keyword>
<proteinExistence type="predicted"/>
<dbReference type="EMBL" id="VRMN01000011">
    <property type="protein sequence ID" value="KAA8491991.1"/>
    <property type="molecule type" value="Genomic_DNA"/>
</dbReference>
<evidence type="ECO:0000256" key="1">
    <source>
        <dbReference type="ARBA" id="ARBA00023078"/>
    </source>
</evidence>
<organism evidence="2 3">
    <name type="scientific">Porphyridium purpureum</name>
    <name type="common">Red alga</name>
    <name type="synonym">Porphyridium cruentum</name>
    <dbReference type="NCBI Taxonomy" id="35688"/>
    <lineage>
        <taxon>Eukaryota</taxon>
        <taxon>Rhodophyta</taxon>
        <taxon>Bangiophyceae</taxon>
        <taxon>Porphyridiales</taxon>
        <taxon>Porphyridiaceae</taxon>
        <taxon>Porphyridium</taxon>
    </lineage>
</organism>
<dbReference type="Gene3D" id="1.20.120.290">
    <property type="entry name" value="Oxygen-evolving enhancer protein 3 (PsbQ), four-helix up-down bundle"/>
    <property type="match status" value="1"/>
</dbReference>